<evidence type="ECO:0000313" key="2">
    <source>
        <dbReference type="Proteomes" id="UP001054945"/>
    </source>
</evidence>
<sequence length="133" mass="15530">MNYLLLKCLNIGKEKLEIHLFPQQQDSRKPGHLPSQLQPVLAAPSVANWTTPPILLPHEGSRHLISRSLPQKTVAEIRRYLFGCQDIPFRWRTYRDRESAKDTRLKKLKKRGRKCFVLARPILELHELQFGLV</sequence>
<evidence type="ECO:0000313" key="1">
    <source>
        <dbReference type="EMBL" id="GIY53977.1"/>
    </source>
</evidence>
<dbReference type="EMBL" id="BPLR01012446">
    <property type="protein sequence ID" value="GIY53977.1"/>
    <property type="molecule type" value="Genomic_DNA"/>
</dbReference>
<dbReference type="Proteomes" id="UP001054945">
    <property type="component" value="Unassembled WGS sequence"/>
</dbReference>
<protein>
    <submittedName>
        <fullName evidence="1">Uncharacterized protein</fullName>
    </submittedName>
</protein>
<reference evidence="1 2" key="1">
    <citation type="submission" date="2021-06" db="EMBL/GenBank/DDBJ databases">
        <title>Caerostris extrusa draft genome.</title>
        <authorList>
            <person name="Kono N."/>
            <person name="Arakawa K."/>
        </authorList>
    </citation>
    <scope>NUCLEOTIDE SEQUENCE [LARGE SCALE GENOMIC DNA]</scope>
</reference>
<organism evidence="1 2">
    <name type="scientific">Caerostris extrusa</name>
    <name type="common">Bark spider</name>
    <name type="synonym">Caerostris bankana</name>
    <dbReference type="NCBI Taxonomy" id="172846"/>
    <lineage>
        <taxon>Eukaryota</taxon>
        <taxon>Metazoa</taxon>
        <taxon>Ecdysozoa</taxon>
        <taxon>Arthropoda</taxon>
        <taxon>Chelicerata</taxon>
        <taxon>Arachnida</taxon>
        <taxon>Araneae</taxon>
        <taxon>Araneomorphae</taxon>
        <taxon>Entelegynae</taxon>
        <taxon>Araneoidea</taxon>
        <taxon>Araneidae</taxon>
        <taxon>Caerostris</taxon>
    </lineage>
</organism>
<dbReference type="AlphaFoldDB" id="A0AAV4U884"/>
<proteinExistence type="predicted"/>
<name>A0AAV4U884_CAEEX</name>
<accession>A0AAV4U884</accession>
<comment type="caution">
    <text evidence="1">The sequence shown here is derived from an EMBL/GenBank/DDBJ whole genome shotgun (WGS) entry which is preliminary data.</text>
</comment>
<gene>
    <name evidence="1" type="ORF">CEXT_236681</name>
</gene>
<keyword evidence="2" id="KW-1185">Reference proteome</keyword>